<dbReference type="InterPro" id="IPR029044">
    <property type="entry name" value="Nucleotide-diphossugar_trans"/>
</dbReference>
<name>A0A3E2NPZ3_9SPHI</name>
<evidence type="ECO:0000256" key="1">
    <source>
        <dbReference type="ARBA" id="ARBA00004236"/>
    </source>
</evidence>
<dbReference type="Gene3D" id="3.90.550.10">
    <property type="entry name" value="Spore Coat Polysaccharide Biosynthesis Protein SpsA, Chain A"/>
    <property type="match status" value="1"/>
</dbReference>
<evidence type="ECO:0000259" key="6">
    <source>
        <dbReference type="Pfam" id="PF00535"/>
    </source>
</evidence>
<dbReference type="NCBIfam" id="TIGR04283">
    <property type="entry name" value="glyco_like_mftF"/>
    <property type="match status" value="1"/>
</dbReference>
<sequence length="230" mass="25515">MKISIIIPVFNEAEHIGKLVDYLTRFGKGSLAEIIVVDGGSSDHTLLMANSSGAKGVISPQKGRAAQMNFGASLAKGDLLYFVHADTLPPETYVTDITNAVKAGYDLGRYLSTYDSKSWLLKLNAVLSRLDTFGGMGGDQTLFITKDLFQKTGGFDGTMKIMEEFEFCARARKQGKYKIIKKPVLISARKYDTNGWLTVQKANFTIVKMYQKGASQESMVSKYKEMLNYR</sequence>
<dbReference type="InterPro" id="IPR026461">
    <property type="entry name" value="Trfase_2_rSAM/seldom_assoc"/>
</dbReference>
<accession>A0A3E2NPZ3</accession>
<protein>
    <submittedName>
        <fullName evidence="7">Glycosyltransferase</fullName>
    </submittedName>
</protein>
<dbReference type="InterPro" id="IPR001173">
    <property type="entry name" value="Glyco_trans_2-like"/>
</dbReference>
<evidence type="ECO:0000256" key="3">
    <source>
        <dbReference type="ARBA" id="ARBA00022676"/>
    </source>
</evidence>
<dbReference type="EMBL" id="QWDE01000002">
    <property type="protein sequence ID" value="RFZ83075.1"/>
    <property type="molecule type" value="Genomic_DNA"/>
</dbReference>
<evidence type="ECO:0000313" key="7">
    <source>
        <dbReference type="EMBL" id="RFZ83075.1"/>
    </source>
</evidence>
<keyword evidence="8" id="KW-1185">Reference proteome</keyword>
<gene>
    <name evidence="7" type="ORF">DYU05_13070</name>
</gene>
<dbReference type="Proteomes" id="UP000260823">
    <property type="component" value="Unassembled WGS sequence"/>
</dbReference>
<comment type="subcellular location">
    <subcellularLocation>
        <location evidence="1">Cell membrane</location>
    </subcellularLocation>
</comment>
<dbReference type="PANTHER" id="PTHR43646:SF2">
    <property type="entry name" value="GLYCOSYLTRANSFERASE 2-LIKE DOMAIN-CONTAINING PROTEIN"/>
    <property type="match status" value="1"/>
</dbReference>
<dbReference type="AlphaFoldDB" id="A0A3E2NPZ3"/>
<evidence type="ECO:0000313" key="8">
    <source>
        <dbReference type="Proteomes" id="UP000260823"/>
    </source>
</evidence>
<proteinExistence type="predicted"/>
<keyword evidence="4 7" id="KW-0808">Transferase</keyword>
<reference evidence="7 8" key="1">
    <citation type="submission" date="2018-08" db="EMBL/GenBank/DDBJ databases">
        <title>Mucilaginibacter terrae sp. nov., isolated from manganese diggings.</title>
        <authorList>
            <person name="Huang Y."/>
            <person name="Zhou Z."/>
        </authorList>
    </citation>
    <scope>NUCLEOTIDE SEQUENCE [LARGE SCALE GENOMIC DNA]</scope>
    <source>
        <strain evidence="7 8">ZH6</strain>
    </source>
</reference>
<keyword evidence="5" id="KW-0472">Membrane</keyword>
<comment type="caution">
    <text evidence="7">The sequence shown here is derived from an EMBL/GenBank/DDBJ whole genome shotgun (WGS) entry which is preliminary data.</text>
</comment>
<dbReference type="PANTHER" id="PTHR43646">
    <property type="entry name" value="GLYCOSYLTRANSFERASE"/>
    <property type="match status" value="1"/>
</dbReference>
<keyword evidence="2" id="KW-1003">Cell membrane</keyword>
<keyword evidence="3" id="KW-0328">Glycosyltransferase</keyword>
<dbReference type="GO" id="GO:0016757">
    <property type="term" value="F:glycosyltransferase activity"/>
    <property type="evidence" value="ECO:0007669"/>
    <property type="project" value="UniProtKB-KW"/>
</dbReference>
<dbReference type="GO" id="GO:0005886">
    <property type="term" value="C:plasma membrane"/>
    <property type="evidence" value="ECO:0007669"/>
    <property type="project" value="UniProtKB-SubCell"/>
</dbReference>
<dbReference type="Pfam" id="PF00535">
    <property type="entry name" value="Glycos_transf_2"/>
    <property type="match status" value="1"/>
</dbReference>
<organism evidence="7 8">
    <name type="scientific">Mucilaginibacter terrenus</name>
    <dbReference type="NCBI Taxonomy" id="2482727"/>
    <lineage>
        <taxon>Bacteria</taxon>
        <taxon>Pseudomonadati</taxon>
        <taxon>Bacteroidota</taxon>
        <taxon>Sphingobacteriia</taxon>
        <taxon>Sphingobacteriales</taxon>
        <taxon>Sphingobacteriaceae</taxon>
        <taxon>Mucilaginibacter</taxon>
    </lineage>
</organism>
<feature type="domain" description="Glycosyltransferase 2-like" evidence="6">
    <location>
        <begin position="4"/>
        <end position="107"/>
    </location>
</feature>
<evidence type="ECO:0000256" key="5">
    <source>
        <dbReference type="ARBA" id="ARBA00023136"/>
    </source>
</evidence>
<evidence type="ECO:0000256" key="2">
    <source>
        <dbReference type="ARBA" id="ARBA00022475"/>
    </source>
</evidence>
<dbReference type="CDD" id="cd02522">
    <property type="entry name" value="GT_2_like_a"/>
    <property type="match status" value="1"/>
</dbReference>
<evidence type="ECO:0000256" key="4">
    <source>
        <dbReference type="ARBA" id="ARBA00022679"/>
    </source>
</evidence>
<dbReference type="SUPFAM" id="SSF53448">
    <property type="entry name" value="Nucleotide-diphospho-sugar transferases"/>
    <property type="match status" value="1"/>
</dbReference>
<dbReference type="OrthoDB" id="9815923at2"/>
<dbReference type="RefSeq" id="WP_117383550.1">
    <property type="nucleotide sequence ID" value="NZ_QWDE01000002.1"/>
</dbReference>